<organism evidence="2 3">
    <name type="scientific">Agrobacterium albertimagni AOL15</name>
    <dbReference type="NCBI Taxonomy" id="1156935"/>
    <lineage>
        <taxon>Bacteria</taxon>
        <taxon>Pseudomonadati</taxon>
        <taxon>Pseudomonadota</taxon>
        <taxon>Alphaproteobacteria</taxon>
        <taxon>Hyphomicrobiales</taxon>
        <taxon>Rhizobiaceae</taxon>
        <taxon>Rhizobium/Agrobacterium group</taxon>
        <taxon>Agrobacterium</taxon>
    </lineage>
</organism>
<dbReference type="Pfam" id="PF08808">
    <property type="entry name" value="RES"/>
    <property type="match status" value="1"/>
</dbReference>
<comment type="caution">
    <text evidence="2">The sequence shown here is derived from an EMBL/GenBank/DDBJ whole genome shotgun (WGS) entry which is preliminary data.</text>
</comment>
<reference evidence="2 3" key="1">
    <citation type="journal article" date="2012" name="J. Bacteriol.">
        <title>Draft Genome Sequence of Agrobacterium albertimagni Strain AOL15.</title>
        <authorList>
            <person name="Trimble W.L."/>
            <person name="Phung le T."/>
            <person name="Meyer F."/>
            <person name="Gilbert J.A."/>
            <person name="Silver S."/>
        </authorList>
    </citation>
    <scope>NUCLEOTIDE SEQUENCE [LARGE SCALE GENOMIC DNA]</scope>
    <source>
        <strain evidence="2 3">AOL15</strain>
    </source>
</reference>
<dbReference type="eggNOG" id="ENOG502Z9NV">
    <property type="taxonomic scope" value="Bacteria"/>
</dbReference>
<dbReference type="RefSeq" id="WP_006728072.1">
    <property type="nucleotide sequence ID" value="NZ_ALJF01000017.1"/>
</dbReference>
<evidence type="ECO:0000259" key="1">
    <source>
        <dbReference type="SMART" id="SM00953"/>
    </source>
</evidence>
<dbReference type="EMBL" id="ALJF01000017">
    <property type="protein sequence ID" value="EKF57690.1"/>
    <property type="molecule type" value="Genomic_DNA"/>
</dbReference>
<dbReference type="STRING" id="1156935.QWE_20423"/>
<feature type="domain" description="RES" evidence="1">
    <location>
        <begin position="85"/>
        <end position="237"/>
    </location>
</feature>
<keyword evidence="3" id="KW-1185">Reference proteome</keyword>
<sequence>MNATRFEDVNAFWQFEKEVTRQSRYVRSARAGGFLDAVVATCPKRLSTISVGTIFWRAQIGHRWTDDVAAGRRIPLPHPEARMKPWDDRAYEGRVNPKGIPSLYFATDREAAMSEVRPGIGSILSVARFEALRDLVVVDCSRFAQPFNDKQAELVSDDVENQVWSHIDYAFSRPVVRSDNTAGYAATQILAEVFKTEGYDGIIYKTAFSHDGHNVALFDLNCASFLDASLFRVCEVQFRFEEAP</sequence>
<gene>
    <name evidence="2" type="ORF">QWE_20423</name>
</gene>
<accession>K2PY60</accession>
<evidence type="ECO:0000313" key="2">
    <source>
        <dbReference type="EMBL" id="EKF57690.1"/>
    </source>
</evidence>
<dbReference type="InterPro" id="IPR014914">
    <property type="entry name" value="RES_dom"/>
</dbReference>
<evidence type="ECO:0000313" key="3">
    <source>
        <dbReference type="Proteomes" id="UP000007123"/>
    </source>
</evidence>
<dbReference type="Proteomes" id="UP000007123">
    <property type="component" value="Unassembled WGS sequence"/>
</dbReference>
<proteinExistence type="predicted"/>
<dbReference type="AlphaFoldDB" id="K2PY60"/>
<name>K2PY60_9HYPH</name>
<protein>
    <recommendedName>
        <fullName evidence="1">RES domain-containing protein</fullName>
    </recommendedName>
</protein>
<dbReference type="SMART" id="SM00953">
    <property type="entry name" value="RES"/>
    <property type="match status" value="1"/>
</dbReference>
<dbReference type="OrthoDB" id="648213at2"/>
<dbReference type="PATRIC" id="fig|1156935.5.peg.4158"/>